<evidence type="ECO:0000313" key="3">
    <source>
        <dbReference type="EMBL" id="GAA0606328.1"/>
    </source>
</evidence>
<comment type="caution">
    <text evidence="3">The sequence shown here is derived from an EMBL/GenBank/DDBJ whole genome shotgun (WGS) entry which is preliminary data.</text>
</comment>
<dbReference type="Proteomes" id="UP001424441">
    <property type="component" value="Unassembled WGS sequence"/>
</dbReference>
<dbReference type="CDD" id="cd13549">
    <property type="entry name" value="PBP2_Fbp_like_3"/>
    <property type="match status" value="1"/>
</dbReference>
<feature type="chain" id="PRO_5047165006" evidence="2">
    <location>
        <begin position="22"/>
        <end position="332"/>
    </location>
</feature>
<dbReference type="PANTHER" id="PTHR30006">
    <property type="entry name" value="THIAMINE-BINDING PERIPLASMIC PROTEIN-RELATED"/>
    <property type="match status" value="1"/>
</dbReference>
<dbReference type="EMBL" id="BAAADE010000003">
    <property type="protein sequence ID" value="GAA0606328.1"/>
    <property type="molecule type" value="Genomic_DNA"/>
</dbReference>
<dbReference type="Pfam" id="PF13343">
    <property type="entry name" value="SBP_bac_6"/>
    <property type="match status" value="1"/>
</dbReference>
<keyword evidence="1 2" id="KW-0732">Signal</keyword>
<dbReference type="SUPFAM" id="SSF53850">
    <property type="entry name" value="Periplasmic binding protein-like II"/>
    <property type="match status" value="1"/>
</dbReference>
<organism evidence="3 4">
    <name type="scientific">Paenochrobactrum glaciei</name>
    <dbReference type="NCBI Taxonomy" id="486407"/>
    <lineage>
        <taxon>Bacteria</taxon>
        <taxon>Pseudomonadati</taxon>
        <taxon>Pseudomonadota</taxon>
        <taxon>Alphaproteobacteria</taxon>
        <taxon>Hyphomicrobiales</taxon>
        <taxon>Brucellaceae</taxon>
        <taxon>Paenochrobactrum</taxon>
    </lineage>
</organism>
<sequence length="332" mass="36521">MKKHIFTLALVASTYSIPAQAEPAVCYNCPPQWADWATMLKAIDKNLDIQIPLDNKNSGQALSQILAERGSPVADVVYYGITGGTTAKREGVVEPYKPAKIEDVPEGLKDPEGNWFAVHYGTIGFFVNVDALGGAPVPQCYADLLKPEYKGMVGYLDPSSAFAGYAAAIAVNHGMGGDLKNFDPVINYFRELQANRPIVPKQTAYARVVSGEMSILFDYDFNAYRAKYEEDGNFEFVIPCEGTISVPYVMSLVKNAPHPEAAKKVLDYVLSDEGQQIWANAYLKPSRPVELPKDVSDRFLPASEYERAASVDYDALEAAQAPLGERYLNEVR</sequence>
<reference evidence="3 4" key="1">
    <citation type="journal article" date="2019" name="Int. J. Syst. Evol. Microbiol.">
        <title>The Global Catalogue of Microorganisms (GCM) 10K type strain sequencing project: providing services to taxonomists for standard genome sequencing and annotation.</title>
        <authorList>
            <consortium name="The Broad Institute Genomics Platform"/>
            <consortium name="The Broad Institute Genome Sequencing Center for Infectious Disease"/>
            <person name="Wu L."/>
            <person name="Ma J."/>
        </authorList>
    </citation>
    <scope>NUCLEOTIDE SEQUENCE [LARGE SCALE GENOMIC DNA]</scope>
    <source>
        <strain evidence="3 4">JCM 15115</strain>
    </source>
</reference>
<name>A0ABN1G8L9_9HYPH</name>
<evidence type="ECO:0000313" key="4">
    <source>
        <dbReference type="Proteomes" id="UP001424441"/>
    </source>
</evidence>
<dbReference type="RefSeq" id="WP_343805533.1">
    <property type="nucleotide sequence ID" value="NZ_BAAADE010000003.1"/>
</dbReference>
<evidence type="ECO:0000256" key="1">
    <source>
        <dbReference type="ARBA" id="ARBA00022729"/>
    </source>
</evidence>
<accession>A0ABN1G8L9</accession>
<dbReference type="Gene3D" id="3.40.190.10">
    <property type="entry name" value="Periplasmic binding protein-like II"/>
    <property type="match status" value="2"/>
</dbReference>
<feature type="signal peptide" evidence="2">
    <location>
        <begin position="1"/>
        <end position="21"/>
    </location>
</feature>
<dbReference type="PANTHER" id="PTHR30006:SF2">
    <property type="entry name" value="ABC TRANSPORTER SUBSTRATE-BINDING PROTEIN"/>
    <property type="match status" value="1"/>
</dbReference>
<protein>
    <submittedName>
        <fullName evidence="3">ABC transporter substrate-binding protein</fullName>
    </submittedName>
</protein>
<proteinExistence type="predicted"/>
<keyword evidence="4" id="KW-1185">Reference proteome</keyword>
<evidence type="ECO:0000256" key="2">
    <source>
        <dbReference type="SAM" id="SignalP"/>
    </source>
</evidence>
<gene>
    <name evidence="3" type="ORF">GCM10008943_22430</name>
</gene>